<keyword evidence="2 10" id="KW-1003">Cell membrane</keyword>
<evidence type="ECO:0000313" key="16">
    <source>
        <dbReference type="EMBL" id="SCS80059.1"/>
    </source>
</evidence>
<dbReference type="Proteomes" id="UP000095768">
    <property type="component" value="Unassembled WGS sequence"/>
</dbReference>
<evidence type="ECO:0000259" key="15">
    <source>
        <dbReference type="Pfam" id="PF22820"/>
    </source>
</evidence>
<evidence type="ECO:0000259" key="12">
    <source>
        <dbReference type="Pfam" id="PF13248"/>
    </source>
</evidence>
<comment type="similarity">
    <text evidence="10">Belongs to the tcaA family.</text>
</comment>
<feature type="domain" description="Putative zinc-ribbon" evidence="12">
    <location>
        <begin position="1"/>
        <end position="25"/>
    </location>
</feature>
<dbReference type="Pfam" id="PF13248">
    <property type="entry name" value="Zn_ribbon_3"/>
    <property type="match status" value="1"/>
</dbReference>
<evidence type="ECO:0000256" key="7">
    <source>
        <dbReference type="ARBA" id="ARBA00022989"/>
    </source>
</evidence>
<sequence length="462" mass="52734">MRKCPKCGGNVRDGQRKCGHCGHQLKQEEDTKTMTRSSKDNVIATNIRARKIIPWGIAFFIIILLIIIFFLLKNFNSPEAQSEILINAVDNNDTQKLSTILSTQNNSVDNNEATAYIQYIRDEVGMKNFVKDVNQKIKKLNESDTKESNYVTAKNGENVLRISKNGRRYMFFDNMSFTAPTKEAIIKTKYDTKYKFKSDDKQKIVVAEKNKTTSLGKYIPGNYTLDSKKETDNGQFEGQLKFNFNNSNNETVDVHEDFNEAYIQVELDGASEIDKDSVKVKINDKTYDYAKSKEIGPYPKTKDLTISAEGQAKKKTFKTAETVVKTDNLKDKTKVTLTFDDDEIQDYVDKKEKEENSFRNKVANFFGNYTSAINMAHSQSDFSLVSSYLKKDTDNYKSTKSGVKSNRMSYLQQPQITDIVKQGNIFYVTAQALKENGQYGKVDYQLESDDSANDFKVVKYSE</sequence>
<keyword evidence="8 10" id="KW-0472">Membrane</keyword>
<keyword evidence="3 11" id="KW-0812">Transmembrane</keyword>
<evidence type="ECO:0000256" key="11">
    <source>
        <dbReference type="SAM" id="Phobius"/>
    </source>
</evidence>
<proteinExistence type="inferred from homology"/>
<feature type="transmembrane region" description="Helical" evidence="11">
    <location>
        <begin position="52"/>
        <end position="72"/>
    </location>
</feature>
<keyword evidence="18" id="KW-1185">Reference proteome</keyword>
<evidence type="ECO:0000256" key="3">
    <source>
        <dbReference type="ARBA" id="ARBA00022692"/>
    </source>
</evidence>
<dbReference type="InterPro" id="IPR054528">
    <property type="entry name" value="TcaA_5th"/>
</dbReference>
<dbReference type="PANTHER" id="PTHR40038">
    <property type="entry name" value="MEMBRANE-ASSOCIATED PROTEIN TCAA"/>
    <property type="match status" value="1"/>
</dbReference>
<name>A0A1D4M7K4_9STAP</name>
<dbReference type="InterPro" id="IPR059113">
    <property type="entry name" value="Znf_ribbon"/>
</dbReference>
<dbReference type="EMBL" id="FMPG01000003">
    <property type="protein sequence ID" value="SCS80059.1"/>
    <property type="molecule type" value="Genomic_DNA"/>
</dbReference>
<protein>
    <recommendedName>
        <fullName evidence="10">Membrane-associated protein</fullName>
    </recommendedName>
</protein>
<dbReference type="RefSeq" id="WP_069995594.1">
    <property type="nucleotide sequence ID" value="NZ_FMPG01000003.1"/>
</dbReference>
<evidence type="ECO:0000256" key="1">
    <source>
        <dbReference type="ARBA" id="ARBA00004162"/>
    </source>
</evidence>
<evidence type="ECO:0000259" key="13">
    <source>
        <dbReference type="Pfam" id="PF22813"/>
    </source>
</evidence>
<evidence type="ECO:0000313" key="19">
    <source>
        <dbReference type="Proteomes" id="UP000095768"/>
    </source>
</evidence>
<dbReference type="Pfam" id="PF22820">
    <property type="entry name" value="TcaA_3rd_4th"/>
    <property type="match status" value="1"/>
</dbReference>
<evidence type="ECO:0000313" key="17">
    <source>
        <dbReference type="EMBL" id="SCS94379.1"/>
    </source>
</evidence>
<dbReference type="PIRSF" id="PIRSF032522">
    <property type="entry name" value="TcaA"/>
    <property type="match status" value="1"/>
</dbReference>
<dbReference type="InterPro" id="IPR054530">
    <property type="entry name" value="TcaA_4th"/>
</dbReference>
<evidence type="ECO:0000256" key="2">
    <source>
        <dbReference type="ARBA" id="ARBA00022475"/>
    </source>
</evidence>
<dbReference type="GO" id="GO:0005886">
    <property type="term" value="C:plasma membrane"/>
    <property type="evidence" value="ECO:0007669"/>
    <property type="project" value="UniProtKB-SubCell"/>
</dbReference>
<dbReference type="InterPro" id="IPR023599">
    <property type="entry name" value="Mem_prot_TcaA"/>
</dbReference>
<evidence type="ECO:0000256" key="6">
    <source>
        <dbReference type="ARBA" id="ARBA00022833"/>
    </source>
</evidence>
<gene>
    <name evidence="16" type="primary">tcaA</name>
    <name evidence="16" type="ORF">SAMEA2297795_01185</name>
    <name evidence="17" type="ORF">SAMEA2297796_01424</name>
</gene>
<evidence type="ECO:0000256" key="9">
    <source>
        <dbReference type="ARBA" id="ARBA00023251"/>
    </source>
</evidence>
<feature type="domain" description="TcaA protein NTF2-like" evidence="14">
    <location>
        <begin position="359"/>
        <end position="460"/>
    </location>
</feature>
<dbReference type="Pfam" id="PF22819">
    <property type="entry name" value="TcaA_5th"/>
    <property type="match status" value="1"/>
</dbReference>
<keyword evidence="4" id="KW-0479">Metal-binding</keyword>
<comment type="subcellular location">
    <subcellularLocation>
        <location evidence="1 10">Cell membrane</location>
        <topology evidence="1 10">Single-pass membrane protein</topology>
    </subcellularLocation>
</comment>
<keyword evidence="7 11" id="KW-1133">Transmembrane helix</keyword>
<reference evidence="17 18" key="1">
    <citation type="submission" date="2016-09" db="EMBL/GenBank/DDBJ databases">
        <authorList>
            <consortium name="Pathogen Informatics"/>
            <person name="Sun Q."/>
            <person name="Inoue M."/>
        </authorList>
    </citation>
    <scope>NUCLEOTIDE SEQUENCE [LARGE SCALE GENOMIC DNA]</scope>
    <source>
        <strain evidence="17 18">82C</strain>
    </source>
</reference>
<organism evidence="16 19">
    <name type="scientific">Staphylococcus caeli</name>
    <dbReference type="NCBI Taxonomy" id="2201815"/>
    <lineage>
        <taxon>Bacteria</taxon>
        <taxon>Bacillati</taxon>
        <taxon>Bacillota</taxon>
        <taxon>Bacilli</taxon>
        <taxon>Bacillales</taxon>
        <taxon>Staphylococcaceae</taxon>
        <taxon>Staphylococcus</taxon>
    </lineage>
</organism>
<dbReference type="PANTHER" id="PTHR40038:SF1">
    <property type="entry name" value="MEMBRANE-ASSOCIATED PROTEIN TCAA"/>
    <property type="match status" value="1"/>
</dbReference>
<reference evidence="16 19" key="2">
    <citation type="submission" date="2016-09" db="EMBL/GenBank/DDBJ databases">
        <authorList>
            <consortium name="Pathogen Informatics"/>
        </authorList>
    </citation>
    <scope>NUCLEOTIDE SEQUENCE [LARGE SCALE GENOMIC DNA]</scope>
    <source>
        <strain evidence="16 19">82B</strain>
    </source>
</reference>
<accession>A0A1D4M7K4</accession>
<feature type="domain" description="TcaA 4th" evidence="15">
    <location>
        <begin position="272"/>
        <end position="338"/>
    </location>
</feature>
<dbReference type="AlphaFoldDB" id="A0A1D4M7K4"/>
<keyword evidence="9" id="KW-0046">Antibiotic resistance</keyword>
<evidence type="ECO:0000259" key="14">
    <source>
        <dbReference type="Pfam" id="PF22819"/>
    </source>
</evidence>
<dbReference type="GO" id="GO:0046677">
    <property type="term" value="P:response to antibiotic"/>
    <property type="evidence" value="ECO:0007669"/>
    <property type="project" value="UniProtKB-KW"/>
</dbReference>
<dbReference type="Pfam" id="PF22813">
    <property type="entry name" value="TcaA_2nd"/>
    <property type="match status" value="1"/>
</dbReference>
<evidence type="ECO:0000256" key="5">
    <source>
        <dbReference type="ARBA" id="ARBA00022771"/>
    </source>
</evidence>
<keyword evidence="6" id="KW-0862">Zinc</keyword>
<feature type="domain" description="TcaA second" evidence="13">
    <location>
        <begin position="78"/>
        <end position="178"/>
    </location>
</feature>
<keyword evidence="5" id="KW-0863">Zinc-finger</keyword>
<dbReference type="InterPro" id="IPR054529">
    <property type="entry name" value="TcaA_2nd"/>
</dbReference>
<dbReference type="EMBL" id="FMPI01000008">
    <property type="protein sequence ID" value="SCS94379.1"/>
    <property type="molecule type" value="Genomic_DNA"/>
</dbReference>
<dbReference type="GO" id="GO:0008270">
    <property type="term" value="F:zinc ion binding"/>
    <property type="evidence" value="ECO:0007669"/>
    <property type="project" value="UniProtKB-KW"/>
</dbReference>
<dbReference type="OrthoDB" id="2416352at2"/>
<dbReference type="Proteomes" id="UP000095412">
    <property type="component" value="Unassembled WGS sequence"/>
</dbReference>
<evidence type="ECO:0000256" key="10">
    <source>
        <dbReference type="PIRNR" id="PIRNR032522"/>
    </source>
</evidence>
<evidence type="ECO:0000256" key="4">
    <source>
        <dbReference type="ARBA" id="ARBA00022723"/>
    </source>
</evidence>
<evidence type="ECO:0000313" key="18">
    <source>
        <dbReference type="Proteomes" id="UP000095412"/>
    </source>
</evidence>
<evidence type="ECO:0000256" key="8">
    <source>
        <dbReference type="ARBA" id="ARBA00023136"/>
    </source>
</evidence>